<dbReference type="STRING" id="279360.MB14_11340"/>
<sequence length="65" mass="7489">MAVEKMNSWLYYQKDTEIDFRKNIEISDPFLLALRTFVLTVLATLPIRTASQGESFAFIAPLFCL</sequence>
<proteinExistence type="predicted"/>
<reference evidence="1" key="1">
    <citation type="submission" date="2016-01" db="EMBL/GenBank/DDBJ databases">
        <title>Genome sequencing of Roseivirga ehrenbergii KMM 6017.</title>
        <authorList>
            <person name="Selvaratnam C."/>
            <person name="Thevarajoo S."/>
            <person name="Goh K.M."/>
            <person name="Ee R."/>
            <person name="Chan K.-G."/>
            <person name="Chong C.S."/>
        </authorList>
    </citation>
    <scope>NUCLEOTIDE SEQUENCE [LARGE SCALE GENOMIC DNA]</scope>
    <source>
        <strain evidence="1">KMM 6017</strain>
    </source>
</reference>
<accession>A0A150WY04</accession>
<keyword evidence="2" id="KW-1185">Reference proteome</keyword>
<protein>
    <submittedName>
        <fullName evidence="1">Uncharacterized protein</fullName>
    </submittedName>
</protein>
<comment type="caution">
    <text evidence="1">The sequence shown here is derived from an EMBL/GenBank/DDBJ whole genome shotgun (WGS) entry which is preliminary data.</text>
</comment>
<name>A0A150WY04_ROSEK</name>
<dbReference type="Proteomes" id="UP000075583">
    <property type="component" value="Unassembled WGS sequence"/>
</dbReference>
<dbReference type="EMBL" id="LQZQ01000051">
    <property type="protein sequence ID" value="KYG71363.1"/>
    <property type="molecule type" value="Genomic_DNA"/>
</dbReference>
<dbReference type="AlphaFoldDB" id="A0A150WY04"/>
<organism evidence="1 2">
    <name type="scientific">Roseivirga ehrenbergii (strain DSM 102268 / JCM 13514 / KCTC 12282 / NCIMB 14502 / KMM 6017)</name>
    <dbReference type="NCBI Taxonomy" id="279360"/>
    <lineage>
        <taxon>Bacteria</taxon>
        <taxon>Pseudomonadati</taxon>
        <taxon>Bacteroidota</taxon>
        <taxon>Cytophagia</taxon>
        <taxon>Cytophagales</taxon>
        <taxon>Roseivirgaceae</taxon>
        <taxon>Roseivirga</taxon>
    </lineage>
</organism>
<evidence type="ECO:0000313" key="1">
    <source>
        <dbReference type="EMBL" id="KYG71363.1"/>
    </source>
</evidence>
<evidence type="ECO:0000313" key="2">
    <source>
        <dbReference type="Proteomes" id="UP000075583"/>
    </source>
</evidence>
<gene>
    <name evidence="1" type="ORF">MB14_11340</name>
</gene>